<dbReference type="PANTHER" id="PTHR34039">
    <property type="entry name" value="UPF0102 PROTEIN YRAN"/>
    <property type="match status" value="1"/>
</dbReference>
<gene>
    <name evidence="3" type="ORF">Fsol_00074</name>
</gene>
<dbReference type="GO" id="GO:0003676">
    <property type="term" value="F:nucleic acid binding"/>
    <property type="evidence" value="ECO:0007669"/>
    <property type="project" value="InterPro"/>
</dbReference>
<dbReference type="SUPFAM" id="SSF52980">
    <property type="entry name" value="Restriction endonuclease-like"/>
    <property type="match status" value="1"/>
</dbReference>
<organism evidence="3 4">
    <name type="scientific">Candidatus Fokinia solitaria</name>
    <dbReference type="NCBI Taxonomy" id="1802984"/>
    <lineage>
        <taxon>Bacteria</taxon>
        <taxon>Pseudomonadati</taxon>
        <taxon>Pseudomonadota</taxon>
        <taxon>Alphaproteobacteria</taxon>
        <taxon>Rickettsiales</taxon>
        <taxon>Candidatus Midichloriaceae</taxon>
        <taxon>Candidatus Fokinia</taxon>
    </lineage>
</organism>
<reference evidence="3 4" key="1">
    <citation type="journal article" date="2018" name="Genome Biol. Evol.">
        <title>The Genome Sequence of "Candidatus Fokinia solitaria": Insights on Reductive Evolution in Rickettsiales.</title>
        <authorList>
            <person name="Floriano A.M."/>
            <person name="Castelli M."/>
            <person name="Krenek S."/>
            <person name="Berendonk T.U."/>
            <person name="Bazzocchi C."/>
            <person name="Petroni G."/>
            <person name="Sassera D."/>
        </authorList>
    </citation>
    <scope>NUCLEOTIDE SEQUENCE [LARGE SCALE GENOMIC DNA]</scope>
    <source>
        <strain evidence="3">Rio ETE_ALG 3VII</strain>
    </source>
</reference>
<dbReference type="InterPro" id="IPR003509">
    <property type="entry name" value="UPF0102_YraN-like"/>
</dbReference>
<dbReference type="HAMAP" id="MF_00048">
    <property type="entry name" value="UPF0102"/>
    <property type="match status" value="1"/>
</dbReference>
<sequence length="136" mass="16270">MKFQRIFSNKYGKFGEELVSEMLSKKNHMRIASRYKTPYGEIDIITAYGENLVFSEVKARNFHKSAFNVCDRAITNHISFDEFEKIFSERQMQRIINAASFFNAENQQFSNYNQRFDLYIIRGKEIIEYFENISMR</sequence>
<dbReference type="Proteomes" id="UP000244519">
    <property type="component" value="Chromosome"/>
</dbReference>
<comment type="similarity">
    <text evidence="1 2">Belongs to the UPF0102 family.</text>
</comment>
<dbReference type="AlphaFoldDB" id="A0A2U8BRC5"/>
<evidence type="ECO:0000256" key="2">
    <source>
        <dbReference type="HAMAP-Rule" id="MF_00048"/>
    </source>
</evidence>
<protein>
    <recommendedName>
        <fullName evidence="2">UPF0102 protein Fsol_00074</fullName>
    </recommendedName>
</protein>
<dbReference type="RefSeq" id="WP_108672936.1">
    <property type="nucleotide sequence ID" value="NZ_CP025989.1"/>
</dbReference>
<keyword evidence="4" id="KW-1185">Reference proteome</keyword>
<evidence type="ECO:0000256" key="1">
    <source>
        <dbReference type="ARBA" id="ARBA00006738"/>
    </source>
</evidence>
<name>A0A2U8BRC5_9RICK</name>
<evidence type="ECO:0000313" key="4">
    <source>
        <dbReference type="Proteomes" id="UP000244519"/>
    </source>
</evidence>
<proteinExistence type="inferred from homology"/>
<dbReference type="KEGG" id="fso:Fsol_00074"/>
<dbReference type="Pfam" id="PF02021">
    <property type="entry name" value="UPF0102"/>
    <property type="match status" value="1"/>
</dbReference>
<dbReference type="InterPro" id="IPR011335">
    <property type="entry name" value="Restrct_endonuc-II-like"/>
</dbReference>
<dbReference type="Gene3D" id="3.40.1350.10">
    <property type="match status" value="1"/>
</dbReference>
<dbReference type="PANTHER" id="PTHR34039:SF1">
    <property type="entry name" value="UPF0102 PROTEIN YRAN"/>
    <property type="match status" value="1"/>
</dbReference>
<accession>A0A2U8BRC5</accession>
<dbReference type="EMBL" id="CP025989">
    <property type="protein sequence ID" value="AWD32887.1"/>
    <property type="molecule type" value="Genomic_DNA"/>
</dbReference>
<evidence type="ECO:0000313" key="3">
    <source>
        <dbReference type="EMBL" id="AWD32887.1"/>
    </source>
</evidence>
<dbReference type="OrthoDB" id="9812968at2"/>
<dbReference type="InterPro" id="IPR011856">
    <property type="entry name" value="tRNA_endonuc-like_dom_sf"/>
</dbReference>